<protein>
    <submittedName>
        <fullName evidence="1">Uncharacterized protein</fullName>
    </submittedName>
</protein>
<evidence type="ECO:0000313" key="1">
    <source>
        <dbReference type="EnsemblPlants" id="AUR62037156-RA:cds"/>
    </source>
</evidence>
<dbReference type="AlphaFoldDB" id="A0A803MY76"/>
<reference evidence="1" key="1">
    <citation type="journal article" date="2017" name="Nature">
        <title>The genome of Chenopodium quinoa.</title>
        <authorList>
            <person name="Jarvis D.E."/>
            <person name="Ho Y.S."/>
            <person name="Lightfoot D.J."/>
            <person name="Schmoeckel S.M."/>
            <person name="Li B."/>
            <person name="Borm T.J.A."/>
            <person name="Ohyanagi H."/>
            <person name="Mineta K."/>
            <person name="Michell C.T."/>
            <person name="Saber N."/>
            <person name="Kharbatia N.M."/>
            <person name="Rupper R.R."/>
            <person name="Sharp A.R."/>
            <person name="Dally N."/>
            <person name="Boughton B.A."/>
            <person name="Woo Y.H."/>
            <person name="Gao G."/>
            <person name="Schijlen E.G.W.M."/>
            <person name="Guo X."/>
            <person name="Momin A.A."/>
            <person name="Negrao S."/>
            <person name="Al-Babili S."/>
            <person name="Gehring C."/>
            <person name="Roessner U."/>
            <person name="Jung C."/>
            <person name="Murphy K."/>
            <person name="Arold S.T."/>
            <person name="Gojobori T."/>
            <person name="van der Linden C.G."/>
            <person name="van Loo E.N."/>
            <person name="Jellen E.N."/>
            <person name="Maughan P.J."/>
            <person name="Tester M."/>
        </authorList>
    </citation>
    <scope>NUCLEOTIDE SEQUENCE [LARGE SCALE GENOMIC DNA]</scope>
    <source>
        <strain evidence="1">cv. PI 614886</strain>
    </source>
</reference>
<evidence type="ECO:0000313" key="2">
    <source>
        <dbReference type="Proteomes" id="UP000596660"/>
    </source>
</evidence>
<organism evidence="1 2">
    <name type="scientific">Chenopodium quinoa</name>
    <name type="common">Quinoa</name>
    <dbReference type="NCBI Taxonomy" id="63459"/>
    <lineage>
        <taxon>Eukaryota</taxon>
        <taxon>Viridiplantae</taxon>
        <taxon>Streptophyta</taxon>
        <taxon>Embryophyta</taxon>
        <taxon>Tracheophyta</taxon>
        <taxon>Spermatophyta</taxon>
        <taxon>Magnoliopsida</taxon>
        <taxon>eudicotyledons</taxon>
        <taxon>Gunneridae</taxon>
        <taxon>Pentapetalae</taxon>
        <taxon>Caryophyllales</taxon>
        <taxon>Chenopodiaceae</taxon>
        <taxon>Chenopodioideae</taxon>
        <taxon>Atripliceae</taxon>
        <taxon>Chenopodium</taxon>
    </lineage>
</organism>
<accession>A0A803MY76</accession>
<dbReference type="OMA" id="DENHECI"/>
<proteinExistence type="predicted"/>
<name>A0A803MY76_CHEQI</name>
<keyword evidence="2" id="KW-1185">Reference proteome</keyword>
<dbReference type="EnsemblPlants" id="AUR62037156-RA">
    <property type="protein sequence ID" value="AUR62037156-RA:cds"/>
    <property type="gene ID" value="AUR62037156"/>
</dbReference>
<dbReference type="PANTHER" id="PTHR31110:SF3">
    <property type="entry name" value="PORTAL PROTEIN"/>
    <property type="match status" value="1"/>
</dbReference>
<sequence>MFAQGLDQTAINWIKQGKEDVMEAGPSSVDNFEYGTVFKSSPLLRSGSNYMSPKTLPPLKFHSGLLGKHSTSTFDLCESDEQTVSNDSDEESVASAPYDMDGYFSENFDQEFSSCNGIKDFEKPILHDNDEETTDLQASTNLRSKQPVPLINRGSSNIDLRVELPKTTKRFSDMVLEKQEEHYMTPDSCHHPRNNVYPDTSFNFNRHNDVGDLGTPSAPPVNAVGEEVHEPKDEKKYMTVMDGTMDGFTSNGLYMPGVGDCYDESKPIISEVTSETLEYNGLTEKVNHSTTSVKEEMLTPHFLPEIMDPPPCYDTSGQHAFQTLVAYDACIRLCLHAWAKGCPDAPEFLRDECLILRTAFGLNKILLHPLGMQTEKGGDCKTAEETCSRKPNKVLRKIRVEVKKLRIIPRKKLKSTFSQRGALYMQTGTEYVRHVSSLVKTSINSVMNSSLSLTREEPLSCIFFLKSSVEDAQIDSGSAVCLHSGTGEYHDFFPESQGDVLHIEVRDTKQMTLGHASIPLSVLAENPSDKVRWWPIYHDDHECIGKIQLFMANLITDEEGRHTKSSAVVEILAYDMLLEAAMPAQHFHSRNLCLNGPWKWLLNEFADYYGVPDSYTKLRYLLYVMKVATPTKECLELVLDLLMPVIKARGEKRLNRQEKTIFLECETQVESLLATVFENYKSLDEQSATGLTDSLTPVPETASPALAPAVQVYSLLHDILSQDAQAVLQRHLQTAAQKRCRRHMLEADEFMSSNSENILTDPISISTAYMKIKNLCINIGKEILADIKIHNQHILPRRVLQMPDTSFAHVISSIDLSNITATVYTSEMSKRLKGFLAACPPSGPLPHVNELLAAISDFERDLETWKVSPIQGGVDCKDLFHNYIMVWVQEMQLEMLDLCKAEKTPWSGVATHLSTSPFTEGMYSRIKNALTQYEMVISRWPQYSLVLENAVADIERAILKSLEKQCSDTLAPLKDSIPKKLGMQVHKLARRQSVIIYVVPNQLGTFINTVKRMVEVLHSQVEDILKFWASCLPTIGGEKLSYGEQMNGIIVLLKTKYKNYMQALVTKLYSNMQANRNTQLKRILEVTADSDSEPEVRERMLMLNSQLIDSIANLHDVFPSQIFVALCRGLWDRMGQSVLRFLEGRKENRVWYKGSYYALGILDDVFASQMQRLQGNCLQEKDLEPPRSVVEARSMLCSDGTNGTNQSNYFYI</sequence>
<dbReference type="Gramene" id="AUR62037156-RA">
    <property type="protein sequence ID" value="AUR62037156-RA:cds"/>
    <property type="gene ID" value="AUR62037156"/>
</dbReference>
<dbReference type="Proteomes" id="UP000596660">
    <property type="component" value="Unplaced"/>
</dbReference>
<dbReference type="PANTHER" id="PTHR31110">
    <property type="entry name" value="PESTICIDAL CRYSTAL CRY8BA PROTEIN"/>
    <property type="match status" value="1"/>
</dbReference>
<reference evidence="1" key="2">
    <citation type="submission" date="2021-03" db="UniProtKB">
        <authorList>
            <consortium name="EnsemblPlants"/>
        </authorList>
    </citation>
    <scope>IDENTIFICATION</scope>
</reference>